<keyword evidence="3" id="KW-0175">Coiled coil</keyword>
<keyword evidence="4" id="KW-0472">Membrane</keyword>
<dbReference type="GO" id="GO:0016020">
    <property type="term" value="C:membrane"/>
    <property type="evidence" value="ECO:0007669"/>
    <property type="project" value="InterPro"/>
</dbReference>
<dbReference type="Pfam" id="PF25990">
    <property type="entry name" value="Beta-barrel_YknX"/>
    <property type="match status" value="1"/>
</dbReference>
<evidence type="ECO:0000256" key="3">
    <source>
        <dbReference type="ARBA" id="ARBA00023054"/>
    </source>
</evidence>
<evidence type="ECO:0000256" key="2">
    <source>
        <dbReference type="ARBA" id="ARBA00009477"/>
    </source>
</evidence>
<name>A0A0P6XQK0_9CHLR</name>
<dbReference type="InterPro" id="IPR058636">
    <property type="entry name" value="Beta-barrel_YknX"/>
</dbReference>
<evidence type="ECO:0000256" key="1">
    <source>
        <dbReference type="ARBA" id="ARBA00004196"/>
    </source>
</evidence>
<dbReference type="Gene3D" id="2.40.420.20">
    <property type="match status" value="1"/>
</dbReference>
<feature type="transmembrane region" description="Helical" evidence="4">
    <location>
        <begin position="6"/>
        <end position="25"/>
    </location>
</feature>
<comment type="caution">
    <text evidence="6">The sequence shown here is derived from an EMBL/GenBank/DDBJ whole genome shotgun (WGS) entry which is preliminary data.</text>
</comment>
<evidence type="ECO:0000313" key="7">
    <source>
        <dbReference type="Proteomes" id="UP000050417"/>
    </source>
</evidence>
<gene>
    <name evidence="6" type="ORF">ADN00_04065</name>
</gene>
<reference evidence="6 7" key="1">
    <citation type="submission" date="2015-07" db="EMBL/GenBank/DDBJ databases">
        <title>Genome sequence of Ornatilinea apprima DSM 23815.</title>
        <authorList>
            <person name="Hemp J."/>
            <person name="Ward L.M."/>
            <person name="Pace L.A."/>
            <person name="Fischer W.W."/>
        </authorList>
    </citation>
    <scope>NUCLEOTIDE SEQUENCE [LARGE SCALE GENOMIC DNA]</scope>
    <source>
        <strain evidence="6 7">P3M-1</strain>
    </source>
</reference>
<accession>A0A0P6XQK0</accession>
<dbReference type="Gene3D" id="2.40.50.100">
    <property type="match status" value="1"/>
</dbReference>
<proteinExistence type="inferred from homology"/>
<dbReference type="OrthoDB" id="159290at2"/>
<dbReference type="Proteomes" id="UP000050417">
    <property type="component" value="Unassembled WGS sequence"/>
</dbReference>
<organism evidence="6 7">
    <name type="scientific">Ornatilinea apprima</name>
    <dbReference type="NCBI Taxonomy" id="1134406"/>
    <lineage>
        <taxon>Bacteria</taxon>
        <taxon>Bacillati</taxon>
        <taxon>Chloroflexota</taxon>
        <taxon>Anaerolineae</taxon>
        <taxon>Anaerolineales</taxon>
        <taxon>Anaerolineaceae</taxon>
        <taxon>Ornatilinea</taxon>
    </lineage>
</organism>
<evidence type="ECO:0000256" key="4">
    <source>
        <dbReference type="SAM" id="Phobius"/>
    </source>
</evidence>
<feature type="domain" description="YknX-like beta-barrel" evidence="5">
    <location>
        <begin position="313"/>
        <end position="387"/>
    </location>
</feature>
<dbReference type="GO" id="GO:0030313">
    <property type="term" value="C:cell envelope"/>
    <property type="evidence" value="ECO:0007669"/>
    <property type="project" value="UniProtKB-SubCell"/>
</dbReference>
<dbReference type="EMBL" id="LGCL01000015">
    <property type="protein sequence ID" value="KPL79064.1"/>
    <property type="molecule type" value="Genomic_DNA"/>
</dbReference>
<evidence type="ECO:0000259" key="5">
    <source>
        <dbReference type="Pfam" id="PF25990"/>
    </source>
</evidence>
<evidence type="ECO:0000313" key="6">
    <source>
        <dbReference type="EMBL" id="KPL79064.1"/>
    </source>
</evidence>
<keyword evidence="4" id="KW-0812">Transmembrane</keyword>
<dbReference type="InterPro" id="IPR050465">
    <property type="entry name" value="UPF0194_transport"/>
</dbReference>
<comment type="subcellular location">
    <subcellularLocation>
        <location evidence="1">Cell envelope</location>
    </subcellularLocation>
</comment>
<dbReference type="STRING" id="1134406.ADN00_04065"/>
<keyword evidence="4" id="KW-1133">Transmembrane helix</keyword>
<dbReference type="Gene3D" id="2.40.30.170">
    <property type="match status" value="1"/>
</dbReference>
<keyword evidence="7" id="KW-1185">Reference proteome</keyword>
<dbReference type="RefSeq" id="WP_075061683.1">
    <property type="nucleotide sequence ID" value="NZ_LGCL01000015.1"/>
</dbReference>
<dbReference type="GO" id="GO:0022857">
    <property type="term" value="F:transmembrane transporter activity"/>
    <property type="evidence" value="ECO:0007669"/>
    <property type="project" value="InterPro"/>
</dbReference>
<dbReference type="InterPro" id="IPR006143">
    <property type="entry name" value="RND_pump_MFP"/>
</dbReference>
<dbReference type="SUPFAM" id="SSF111369">
    <property type="entry name" value="HlyD-like secretion proteins"/>
    <property type="match status" value="1"/>
</dbReference>
<dbReference type="PANTHER" id="PTHR32347">
    <property type="entry name" value="EFFLUX SYSTEM COMPONENT YKNX-RELATED"/>
    <property type="match status" value="1"/>
</dbReference>
<comment type="similarity">
    <text evidence="2">Belongs to the membrane fusion protein (MFP) (TC 8.A.1) family.</text>
</comment>
<dbReference type="NCBIfam" id="TIGR01730">
    <property type="entry name" value="RND_mfp"/>
    <property type="match status" value="1"/>
</dbReference>
<sequence>MKKRVFWIIGIGIVAVVGFLIFNNIQKARQAMNEAFQTAQVERGELVAIVGATGTVRANQSAVLTWQTSGRIDEITVQVDEAVRADQVLAELAKDSLPQNVILAEAELVEARRALENLKDSNLTSAQAALTLAQAQQAYEDAMEDRQSQSFGRASQNTIDGLRAEYVLAKNALDDAETFFTAFEDRAEDDPNRAEALSVLVNARKRADRALANLNYALGMPDSNEVAEAEARVTLAKAQLEDAQREWERLKDGADPEDIAAAEARVAAVEASLNYRYLKAPFEGTVTEVNSKEGDQVSPGTASIRVDDLARMLVEVRIPEVDINRVVIGDEVRMSFDAIRDQEYLGKVTEIARVGTTTQSGVDFAVTIELVDMDPQVRPGMTAAVNIVVEKLENVLLVPNRAVRFRDGKRVVYVQNATGMLDAVDVQIGSSSELYSEIIGGELKEGDVVVLNPPAEFQPPQGGPMNRE</sequence>
<protein>
    <recommendedName>
        <fullName evidence="5">YknX-like beta-barrel domain-containing protein</fullName>
    </recommendedName>
</protein>
<dbReference type="AlphaFoldDB" id="A0A0P6XQK0"/>